<evidence type="ECO:0000256" key="2">
    <source>
        <dbReference type="ARBA" id="ARBA00009034"/>
    </source>
</evidence>
<keyword evidence="8" id="KW-0732">Signal</keyword>
<evidence type="ECO:0000256" key="5">
    <source>
        <dbReference type="ARBA" id="ARBA00022702"/>
    </source>
</evidence>
<keyword evidence="6" id="KW-1015">Disulfide bond</keyword>
<reference evidence="11" key="1">
    <citation type="submission" date="2025-08" db="UniProtKB">
        <authorList>
            <consortium name="RefSeq"/>
        </authorList>
    </citation>
    <scope>IDENTIFICATION</scope>
    <source>
        <tissue evidence="11">Kidney</tissue>
    </source>
</reference>
<evidence type="ECO:0000259" key="9">
    <source>
        <dbReference type="SMART" id="SM00078"/>
    </source>
</evidence>
<dbReference type="RefSeq" id="XP_011374954.1">
    <property type="nucleotide sequence ID" value="XM_011376652.2"/>
</dbReference>
<dbReference type="SUPFAM" id="SSF56994">
    <property type="entry name" value="Insulin-like"/>
    <property type="match status" value="1"/>
</dbReference>
<dbReference type="PRINTS" id="PR00276">
    <property type="entry name" value="INSULINFAMLY"/>
</dbReference>
<dbReference type="InterPro" id="IPR022353">
    <property type="entry name" value="Insulin_CS"/>
</dbReference>
<dbReference type="KEGG" id="pvp:105303174"/>
<dbReference type="GO" id="GO:0005576">
    <property type="term" value="C:extracellular region"/>
    <property type="evidence" value="ECO:0007669"/>
    <property type="project" value="UniProtKB-SubCell"/>
</dbReference>
<dbReference type="PROSITE" id="PS00262">
    <property type="entry name" value="INSULIN"/>
    <property type="match status" value="1"/>
</dbReference>
<feature type="chain" id="PRO_5028447264" evidence="8">
    <location>
        <begin position="27"/>
        <end position="209"/>
    </location>
</feature>
<dbReference type="InterPro" id="IPR051042">
    <property type="entry name" value="Repro_Hormone_Insulin-like"/>
</dbReference>
<evidence type="ECO:0000256" key="6">
    <source>
        <dbReference type="ARBA" id="ARBA00023157"/>
    </source>
</evidence>
<dbReference type="Proteomes" id="UP000515202">
    <property type="component" value="Unplaced"/>
</dbReference>
<keyword evidence="4" id="KW-0165">Cleavage on pair of basic residues</keyword>
<protein>
    <submittedName>
        <fullName evidence="11">Insulin-like peptide INSL6</fullName>
    </submittedName>
</protein>
<dbReference type="PANTHER" id="PTHR12004:SF1">
    <property type="entry name" value="INSULIN-LIKE PEPTIDE INSL6"/>
    <property type="match status" value="1"/>
</dbReference>
<evidence type="ECO:0000313" key="11">
    <source>
        <dbReference type="RefSeq" id="XP_011374954.1"/>
    </source>
</evidence>
<keyword evidence="10" id="KW-1185">Reference proteome</keyword>
<dbReference type="SMART" id="SM00078">
    <property type="entry name" value="IlGF"/>
    <property type="match status" value="1"/>
</dbReference>
<sequence>MPRLLGLCLLWLGLLLLCKQSGSSRARRLCGRHLLKGIIKLCGDADWSHIGVKAPFTQLPFQATGKVESFVPDRLESSQTTFPAWGRGTRSVFTSASQEEAINTLKMQSLPAYRYKKDNVLRNRTREFSLSQDVNSYIREIVGYQKKNKNKIKTLSKLFWGNHPQRIRRGYSEKCCLKGCTKEELLIACLPYIDYKSLKKGESVVTEIY</sequence>
<dbReference type="Pfam" id="PF00049">
    <property type="entry name" value="Insulin"/>
    <property type="match status" value="1"/>
</dbReference>
<dbReference type="GeneID" id="105303174"/>
<evidence type="ECO:0000256" key="4">
    <source>
        <dbReference type="ARBA" id="ARBA00022685"/>
    </source>
</evidence>
<dbReference type="GO" id="GO:0005179">
    <property type="term" value="F:hormone activity"/>
    <property type="evidence" value="ECO:0007669"/>
    <property type="project" value="UniProtKB-KW"/>
</dbReference>
<accession>A0A6P3RJB5</accession>
<comment type="similarity">
    <text evidence="2 7">Belongs to the insulin family.</text>
</comment>
<dbReference type="CDD" id="cd04365">
    <property type="entry name" value="IlGF_relaxin_like"/>
    <property type="match status" value="1"/>
</dbReference>
<name>A0A6P3RJB5_PTEVA</name>
<gene>
    <name evidence="11" type="primary">INSL6</name>
</gene>
<evidence type="ECO:0000256" key="8">
    <source>
        <dbReference type="SAM" id="SignalP"/>
    </source>
</evidence>
<organism evidence="10 11">
    <name type="scientific">Pteropus vampyrus</name>
    <name type="common">Large flying fox</name>
    <dbReference type="NCBI Taxonomy" id="132908"/>
    <lineage>
        <taxon>Eukaryota</taxon>
        <taxon>Metazoa</taxon>
        <taxon>Chordata</taxon>
        <taxon>Craniata</taxon>
        <taxon>Vertebrata</taxon>
        <taxon>Euteleostomi</taxon>
        <taxon>Mammalia</taxon>
        <taxon>Eutheria</taxon>
        <taxon>Laurasiatheria</taxon>
        <taxon>Chiroptera</taxon>
        <taxon>Yinpterochiroptera</taxon>
        <taxon>Pteropodoidea</taxon>
        <taxon>Pteropodidae</taxon>
        <taxon>Pteropodinae</taxon>
        <taxon>Pteropus</taxon>
    </lineage>
</organism>
<proteinExistence type="inferred from homology"/>
<evidence type="ECO:0000256" key="7">
    <source>
        <dbReference type="RuleBase" id="RU000406"/>
    </source>
</evidence>
<feature type="signal peptide" evidence="8">
    <location>
        <begin position="1"/>
        <end position="26"/>
    </location>
</feature>
<comment type="subcellular location">
    <subcellularLocation>
        <location evidence="1 7">Secreted</location>
    </subcellularLocation>
</comment>
<dbReference type="PANTHER" id="PTHR12004">
    <property type="entry name" value="RELAXIN"/>
    <property type="match status" value="1"/>
</dbReference>
<dbReference type="OrthoDB" id="9659760at2759"/>
<keyword evidence="5" id="KW-0372">Hormone</keyword>
<feature type="domain" description="Insulin-like" evidence="9">
    <location>
        <begin position="27"/>
        <end position="189"/>
    </location>
</feature>
<dbReference type="InterPro" id="IPR036438">
    <property type="entry name" value="Insulin-like_sf"/>
</dbReference>
<evidence type="ECO:0000313" key="10">
    <source>
        <dbReference type="Proteomes" id="UP000515202"/>
    </source>
</evidence>
<evidence type="ECO:0000256" key="3">
    <source>
        <dbReference type="ARBA" id="ARBA00022525"/>
    </source>
</evidence>
<dbReference type="InterPro" id="IPR016179">
    <property type="entry name" value="Insulin-like"/>
</dbReference>
<dbReference type="AlphaFoldDB" id="A0A6P3RJB5"/>
<dbReference type="InterPro" id="IPR022352">
    <property type="entry name" value="Ins/IGF/rlx"/>
</dbReference>
<keyword evidence="3 7" id="KW-0964">Secreted</keyword>
<evidence type="ECO:0000256" key="1">
    <source>
        <dbReference type="ARBA" id="ARBA00004613"/>
    </source>
</evidence>
<dbReference type="CTD" id="11172"/>